<evidence type="ECO:0000313" key="2">
    <source>
        <dbReference type="Proteomes" id="UP000019194"/>
    </source>
</evidence>
<sequence length="65" mass="7810">MQCQGRIRFRQSGELFIQYVFNTVDQFFSLFMLRRQSWMAAKFGQASDVGYRFVQRHGDRSLPIR</sequence>
<accession>A0A7G2J096</accession>
<dbReference type="AlphaFoldDB" id="A0A7G2J096"/>
<dbReference type="Proteomes" id="UP000019194">
    <property type="component" value="Unassembled WGS sequence"/>
</dbReference>
<comment type="caution">
    <text evidence="1">The sequence shown here is derived from an EMBL/GenBank/DDBJ whole genome shotgun (WGS) entry which is preliminary data.</text>
</comment>
<dbReference type="EMBL" id="CBWP010000089">
    <property type="protein sequence ID" value="CDL41829.1"/>
    <property type="molecule type" value="Genomic_DNA"/>
</dbReference>
<name>A0A7G2J096_CITFR</name>
<reference evidence="1 2" key="1">
    <citation type="submission" date="2013-10" db="EMBL/GenBank/DDBJ databases">
        <title>Antibiotic resistance diversity of beta-lactamase producers in the General Hospital Vienna.</title>
        <authorList>
            <person name="Barisic I."/>
            <person name="Mitteregger D."/>
            <person name="Hirschl A.M."/>
            <person name="Noehammer C."/>
            <person name="Wiesinger-Mayr H."/>
        </authorList>
    </citation>
    <scope>NUCLEOTIDE SEQUENCE [LARGE SCALE GENOMIC DNA]</scope>
    <source>
        <strain evidence="1 2">ISC11</strain>
    </source>
</reference>
<protein>
    <submittedName>
        <fullName evidence="1">Uncharacterized protein</fullName>
    </submittedName>
</protein>
<proteinExistence type="predicted"/>
<evidence type="ECO:0000313" key="1">
    <source>
        <dbReference type="EMBL" id="CDL41829.1"/>
    </source>
</evidence>
<organism evidence="1 2">
    <name type="scientific">Citrobacter freundii</name>
    <dbReference type="NCBI Taxonomy" id="546"/>
    <lineage>
        <taxon>Bacteria</taxon>
        <taxon>Pseudomonadati</taxon>
        <taxon>Pseudomonadota</taxon>
        <taxon>Gammaproteobacteria</taxon>
        <taxon>Enterobacterales</taxon>
        <taxon>Enterobacteriaceae</taxon>
        <taxon>Citrobacter</taxon>
        <taxon>Citrobacter freundii complex</taxon>
    </lineage>
</organism>